<proteinExistence type="predicted"/>
<protein>
    <submittedName>
        <fullName evidence="1">Uncharacterized protein</fullName>
    </submittedName>
</protein>
<dbReference type="EMBL" id="KN833119">
    <property type="protein sequence ID" value="KIM72610.1"/>
    <property type="molecule type" value="Genomic_DNA"/>
</dbReference>
<name>A0A0C3EJ38_PILCF</name>
<gene>
    <name evidence="1" type="ORF">PILCRDRAFT_93398</name>
</gene>
<organism evidence="1 2">
    <name type="scientific">Piloderma croceum (strain F 1598)</name>
    <dbReference type="NCBI Taxonomy" id="765440"/>
    <lineage>
        <taxon>Eukaryota</taxon>
        <taxon>Fungi</taxon>
        <taxon>Dikarya</taxon>
        <taxon>Basidiomycota</taxon>
        <taxon>Agaricomycotina</taxon>
        <taxon>Agaricomycetes</taxon>
        <taxon>Agaricomycetidae</taxon>
        <taxon>Atheliales</taxon>
        <taxon>Atheliaceae</taxon>
        <taxon>Piloderma</taxon>
    </lineage>
</organism>
<reference evidence="1 2" key="1">
    <citation type="submission" date="2014-04" db="EMBL/GenBank/DDBJ databases">
        <authorList>
            <consortium name="DOE Joint Genome Institute"/>
            <person name="Kuo A."/>
            <person name="Tarkka M."/>
            <person name="Buscot F."/>
            <person name="Kohler A."/>
            <person name="Nagy L.G."/>
            <person name="Floudas D."/>
            <person name="Copeland A."/>
            <person name="Barry K.W."/>
            <person name="Cichocki N."/>
            <person name="Veneault-Fourrey C."/>
            <person name="LaButti K."/>
            <person name="Lindquist E.A."/>
            <person name="Lipzen A."/>
            <person name="Lundell T."/>
            <person name="Morin E."/>
            <person name="Murat C."/>
            <person name="Sun H."/>
            <person name="Tunlid A."/>
            <person name="Henrissat B."/>
            <person name="Grigoriev I.V."/>
            <person name="Hibbett D.S."/>
            <person name="Martin F."/>
            <person name="Nordberg H.P."/>
            <person name="Cantor M.N."/>
            <person name="Hua S.X."/>
        </authorList>
    </citation>
    <scope>NUCLEOTIDE SEQUENCE [LARGE SCALE GENOMIC DNA]</scope>
    <source>
        <strain evidence="1 2">F 1598</strain>
    </source>
</reference>
<reference evidence="2" key="2">
    <citation type="submission" date="2015-01" db="EMBL/GenBank/DDBJ databases">
        <title>Evolutionary Origins and Diversification of the Mycorrhizal Mutualists.</title>
        <authorList>
            <consortium name="DOE Joint Genome Institute"/>
            <consortium name="Mycorrhizal Genomics Consortium"/>
            <person name="Kohler A."/>
            <person name="Kuo A."/>
            <person name="Nagy L.G."/>
            <person name="Floudas D."/>
            <person name="Copeland A."/>
            <person name="Barry K.W."/>
            <person name="Cichocki N."/>
            <person name="Veneault-Fourrey C."/>
            <person name="LaButti K."/>
            <person name="Lindquist E.A."/>
            <person name="Lipzen A."/>
            <person name="Lundell T."/>
            <person name="Morin E."/>
            <person name="Murat C."/>
            <person name="Riley R."/>
            <person name="Ohm R."/>
            <person name="Sun H."/>
            <person name="Tunlid A."/>
            <person name="Henrissat B."/>
            <person name="Grigoriev I.V."/>
            <person name="Hibbett D.S."/>
            <person name="Martin F."/>
        </authorList>
    </citation>
    <scope>NUCLEOTIDE SEQUENCE [LARGE SCALE GENOMIC DNA]</scope>
    <source>
        <strain evidence="2">F 1598</strain>
    </source>
</reference>
<keyword evidence="2" id="KW-1185">Reference proteome</keyword>
<evidence type="ECO:0000313" key="2">
    <source>
        <dbReference type="Proteomes" id="UP000054166"/>
    </source>
</evidence>
<dbReference type="Proteomes" id="UP000054166">
    <property type="component" value="Unassembled WGS sequence"/>
</dbReference>
<sequence length="106" mass="11530">MSTMEPALGTVKGFMASNKTQDRLIDVTVECHALNQGIDMPLLDDCICDDNTCKTECIMFKQTSKNEEALLDVVNGSSPLTVTTVARYVLDTLSQPVKEDTDATSP</sequence>
<accession>A0A0C3EJ38</accession>
<dbReference type="InParanoid" id="A0A0C3EJ38"/>
<dbReference type="HOGENOM" id="CLU_2224221_0_0_1"/>
<dbReference type="AlphaFoldDB" id="A0A0C3EJ38"/>
<evidence type="ECO:0000313" key="1">
    <source>
        <dbReference type="EMBL" id="KIM72610.1"/>
    </source>
</evidence>